<evidence type="ECO:0000313" key="3">
    <source>
        <dbReference type="Proteomes" id="UP000586918"/>
    </source>
</evidence>
<comment type="caution">
    <text evidence="2">The sequence shown here is derived from an EMBL/GenBank/DDBJ whole genome shotgun (WGS) entry which is preliminary data.</text>
</comment>
<dbReference type="RefSeq" id="WP_169411181.1">
    <property type="nucleotide sequence ID" value="NZ_JAAXKZ010000015.1"/>
</dbReference>
<protein>
    <submittedName>
        <fullName evidence="2">Uncharacterized protein</fullName>
    </submittedName>
</protein>
<organism evidence="2 3">
    <name type="scientific">Pseudonocardia bannensis</name>
    <dbReference type="NCBI Taxonomy" id="630973"/>
    <lineage>
        <taxon>Bacteria</taxon>
        <taxon>Bacillati</taxon>
        <taxon>Actinomycetota</taxon>
        <taxon>Actinomycetes</taxon>
        <taxon>Pseudonocardiales</taxon>
        <taxon>Pseudonocardiaceae</taxon>
        <taxon>Pseudonocardia</taxon>
    </lineage>
</organism>
<dbReference type="EMBL" id="JAAXKZ010000015">
    <property type="protein sequence ID" value="NMH91284.1"/>
    <property type="molecule type" value="Genomic_DNA"/>
</dbReference>
<dbReference type="AlphaFoldDB" id="A0A848DFE6"/>
<reference evidence="2 3" key="1">
    <citation type="submission" date="2020-04" db="EMBL/GenBank/DDBJ databases">
        <authorList>
            <person name="Klaysubun C."/>
            <person name="Duangmal K."/>
            <person name="Lipun K."/>
        </authorList>
    </citation>
    <scope>NUCLEOTIDE SEQUENCE [LARGE SCALE GENOMIC DNA]</scope>
    <source>
        <strain evidence="2 3">DSM 45300</strain>
    </source>
</reference>
<keyword evidence="1" id="KW-1133">Transmembrane helix</keyword>
<name>A0A848DFE6_9PSEU</name>
<accession>A0A848DFE6</accession>
<feature type="transmembrane region" description="Helical" evidence="1">
    <location>
        <begin position="37"/>
        <end position="57"/>
    </location>
</feature>
<sequence length="72" mass="8140">MMWAVTGWALATWLKITAALALLVAGCWAWLGTSSGWFWVAVVAAVWVDLWAARALAAEWESEARSSWWWTR</sequence>
<evidence type="ECO:0000313" key="2">
    <source>
        <dbReference type="EMBL" id="NMH91284.1"/>
    </source>
</evidence>
<keyword evidence="1" id="KW-0812">Transmembrane</keyword>
<keyword evidence="1" id="KW-0472">Membrane</keyword>
<proteinExistence type="predicted"/>
<evidence type="ECO:0000256" key="1">
    <source>
        <dbReference type="SAM" id="Phobius"/>
    </source>
</evidence>
<dbReference type="Proteomes" id="UP000586918">
    <property type="component" value="Unassembled WGS sequence"/>
</dbReference>
<keyword evidence="3" id="KW-1185">Reference proteome</keyword>
<feature type="transmembrane region" description="Helical" evidence="1">
    <location>
        <begin position="12"/>
        <end position="31"/>
    </location>
</feature>
<gene>
    <name evidence="2" type="ORF">HF519_06700</name>
</gene>